<keyword evidence="3" id="KW-0804">Transcription</keyword>
<dbReference type="AlphaFoldDB" id="A0AAJ5BEG3"/>
<comment type="caution">
    <text evidence="5">The sequence shown here is derived from an EMBL/GenBank/DDBJ whole genome shotgun (WGS) entry which is preliminary data.</text>
</comment>
<dbReference type="InterPro" id="IPR018060">
    <property type="entry name" value="HTH_AraC"/>
</dbReference>
<evidence type="ECO:0000313" key="6">
    <source>
        <dbReference type="Proteomes" id="UP000183496"/>
    </source>
</evidence>
<evidence type="ECO:0000256" key="1">
    <source>
        <dbReference type="ARBA" id="ARBA00023015"/>
    </source>
</evidence>
<evidence type="ECO:0000259" key="4">
    <source>
        <dbReference type="PROSITE" id="PS01124"/>
    </source>
</evidence>
<dbReference type="SMART" id="SM00342">
    <property type="entry name" value="HTH_ARAC"/>
    <property type="match status" value="1"/>
</dbReference>
<dbReference type="InterPro" id="IPR020449">
    <property type="entry name" value="Tscrpt_reg_AraC-type_HTH"/>
</dbReference>
<gene>
    <name evidence="5" type="ORF">SAMN04488089_109132</name>
</gene>
<name>A0AAJ5BEG3_MYRPR</name>
<protein>
    <submittedName>
        <fullName evidence="5">AraC-type DNA-binding protein</fullName>
    </submittedName>
</protein>
<dbReference type="PANTHER" id="PTHR43280">
    <property type="entry name" value="ARAC-FAMILY TRANSCRIPTIONAL REGULATOR"/>
    <property type="match status" value="1"/>
</dbReference>
<feature type="domain" description="HTH araC/xylS-type" evidence="4">
    <location>
        <begin position="168"/>
        <end position="266"/>
    </location>
</feature>
<evidence type="ECO:0000313" key="5">
    <source>
        <dbReference type="EMBL" id="SER11333.1"/>
    </source>
</evidence>
<dbReference type="SUPFAM" id="SSF46689">
    <property type="entry name" value="Homeodomain-like"/>
    <property type="match status" value="1"/>
</dbReference>
<keyword evidence="2 5" id="KW-0238">DNA-binding</keyword>
<dbReference type="PANTHER" id="PTHR43280:SF32">
    <property type="entry name" value="TRANSCRIPTIONAL REGULATORY PROTEIN"/>
    <property type="match status" value="1"/>
</dbReference>
<keyword evidence="1" id="KW-0805">Transcription regulation</keyword>
<evidence type="ECO:0000256" key="2">
    <source>
        <dbReference type="ARBA" id="ARBA00023125"/>
    </source>
</evidence>
<dbReference type="EMBL" id="FOFY01000009">
    <property type="protein sequence ID" value="SER11333.1"/>
    <property type="molecule type" value="Genomic_DNA"/>
</dbReference>
<dbReference type="GO" id="GO:0043565">
    <property type="term" value="F:sequence-specific DNA binding"/>
    <property type="evidence" value="ECO:0007669"/>
    <property type="project" value="InterPro"/>
</dbReference>
<dbReference type="InterPro" id="IPR009057">
    <property type="entry name" value="Homeodomain-like_sf"/>
</dbReference>
<accession>A0AAJ5BEG3</accession>
<dbReference type="PRINTS" id="PR00032">
    <property type="entry name" value="HTHARAC"/>
</dbReference>
<proteinExistence type="predicted"/>
<dbReference type="PROSITE" id="PS01124">
    <property type="entry name" value="HTH_ARAC_FAMILY_2"/>
    <property type="match status" value="1"/>
</dbReference>
<dbReference type="Gene3D" id="1.10.10.60">
    <property type="entry name" value="Homeodomain-like"/>
    <property type="match status" value="1"/>
</dbReference>
<dbReference type="KEGG" id="mpw:MPR_2260"/>
<dbReference type="Proteomes" id="UP000183496">
    <property type="component" value="Unassembled WGS sequence"/>
</dbReference>
<dbReference type="GO" id="GO:0003700">
    <property type="term" value="F:DNA-binding transcription factor activity"/>
    <property type="evidence" value="ECO:0007669"/>
    <property type="project" value="InterPro"/>
</dbReference>
<organism evidence="5 6">
    <name type="scientific">Myroides profundi</name>
    <dbReference type="NCBI Taxonomy" id="480520"/>
    <lineage>
        <taxon>Bacteria</taxon>
        <taxon>Pseudomonadati</taxon>
        <taxon>Bacteroidota</taxon>
        <taxon>Flavobacteriia</taxon>
        <taxon>Flavobacteriales</taxon>
        <taxon>Flavobacteriaceae</taxon>
        <taxon>Myroides</taxon>
    </lineage>
</organism>
<evidence type="ECO:0000256" key="3">
    <source>
        <dbReference type="ARBA" id="ARBA00023163"/>
    </source>
</evidence>
<keyword evidence="6" id="KW-1185">Reference proteome</keyword>
<reference evidence="5 6" key="1">
    <citation type="submission" date="2016-10" db="EMBL/GenBank/DDBJ databases">
        <authorList>
            <person name="Varghese N."/>
            <person name="Submissions S."/>
        </authorList>
    </citation>
    <scope>NUCLEOTIDE SEQUENCE [LARGE SCALE GENOMIC DNA]</scope>
    <source>
        <strain evidence="6">DSM 19823 / KCTC 23066 / CCTCC M 208030 / D25</strain>
    </source>
</reference>
<dbReference type="RefSeq" id="WP_041892625.1">
    <property type="nucleotide sequence ID" value="NZ_CP010817.1"/>
</dbReference>
<dbReference type="Pfam" id="PF12833">
    <property type="entry name" value="HTH_18"/>
    <property type="match status" value="1"/>
</dbReference>
<sequence>MHYPIKVSTQQLEGALSPIDKPYYFAILIDGEATFSLDFNRYSCSGQYILFLSPYQLLTWEKVDIKSMKTIQFHGDFYCIEYHKEEVACNGVLFNTLFDVPYVPIQPSLFLELTQLFDKIEQLEHQQSAYDIPILKTYLQLVLALSSKEKQLINKKQKTSGLSLEDIASFQEMLEEHFMESRAVAFYAEQYHLSVDVFSKKVRKYYGKTPSKLIQERLILEAKKQLHLTYKSVKEIAKLLGFEDEFYFSRYFKKEVGVSPKIFREQVGISVVAKKSME</sequence>